<evidence type="ECO:0000256" key="3">
    <source>
        <dbReference type="ARBA" id="ARBA00022475"/>
    </source>
</evidence>
<proteinExistence type="inferred from homology"/>
<dbReference type="RefSeq" id="WP_098503790.1">
    <property type="nucleotide sequence ID" value="NZ_PDJQ01000001.1"/>
</dbReference>
<dbReference type="Pfam" id="PF00430">
    <property type="entry name" value="ATP-synt_B"/>
    <property type="match status" value="1"/>
</dbReference>
<dbReference type="AlphaFoldDB" id="A0A2A9HHW6"/>
<dbReference type="InterPro" id="IPR050059">
    <property type="entry name" value="ATP_synthase_B_chain"/>
</dbReference>
<dbReference type="Proteomes" id="UP000223071">
    <property type="component" value="Unassembled WGS sequence"/>
</dbReference>
<dbReference type="SUPFAM" id="SSF81573">
    <property type="entry name" value="F1F0 ATP synthase subunit B, membrane domain"/>
    <property type="match status" value="1"/>
</dbReference>
<evidence type="ECO:0000256" key="13">
    <source>
        <dbReference type="HAMAP-Rule" id="MF_01398"/>
    </source>
</evidence>
<accession>A0A2A9HHW6</accession>
<evidence type="ECO:0000313" key="16">
    <source>
        <dbReference type="EMBL" id="PFG74399.1"/>
    </source>
</evidence>
<evidence type="ECO:0000256" key="14">
    <source>
        <dbReference type="RuleBase" id="RU003848"/>
    </source>
</evidence>
<dbReference type="Gene3D" id="6.10.250.1580">
    <property type="match status" value="1"/>
</dbReference>
<evidence type="ECO:0000256" key="12">
    <source>
        <dbReference type="ARBA" id="ARBA00037847"/>
    </source>
</evidence>
<comment type="caution">
    <text evidence="16">The sequence shown here is derived from an EMBL/GenBank/DDBJ whole genome shotgun (WGS) entry which is preliminary data.</text>
</comment>
<keyword evidence="17" id="KW-1185">Reference proteome</keyword>
<comment type="similarity">
    <text evidence="1 13 14">Belongs to the ATPase B chain family.</text>
</comment>
<comment type="function">
    <text evidence="11 13">F(1)F(0) ATP synthase produces ATP from ADP in the presence of a proton or sodium gradient. F-type ATPases consist of two structural domains, F(1) containing the extramembraneous catalytic core and F(0) containing the membrane proton channel, linked together by a central stalk and a peripheral stalk. During catalysis, ATP synthesis in the catalytic domain of F(1) is coupled via a rotary mechanism of the central stalk subunits to proton translocation.</text>
</comment>
<dbReference type="GO" id="GO:0045259">
    <property type="term" value="C:proton-transporting ATP synthase complex"/>
    <property type="evidence" value="ECO:0007669"/>
    <property type="project" value="UniProtKB-KW"/>
</dbReference>
<dbReference type="InterPro" id="IPR005864">
    <property type="entry name" value="ATP_synth_F0_bsu_bac"/>
</dbReference>
<keyword evidence="9 13" id="KW-0472">Membrane</keyword>
<dbReference type="GO" id="GO:0012505">
    <property type="term" value="C:endomembrane system"/>
    <property type="evidence" value="ECO:0007669"/>
    <property type="project" value="UniProtKB-SubCell"/>
</dbReference>
<name>A0A2A9HHW6_TEPT2</name>
<keyword evidence="8 13" id="KW-0406">Ion transport</keyword>
<evidence type="ECO:0000256" key="15">
    <source>
        <dbReference type="SAM" id="Coils"/>
    </source>
</evidence>
<evidence type="ECO:0000256" key="6">
    <source>
        <dbReference type="ARBA" id="ARBA00022781"/>
    </source>
</evidence>
<keyword evidence="2 13" id="KW-0813">Transport</keyword>
<dbReference type="PANTHER" id="PTHR33445">
    <property type="entry name" value="ATP SYNTHASE SUBUNIT B', CHLOROPLASTIC"/>
    <property type="match status" value="1"/>
</dbReference>
<keyword evidence="4 13" id="KW-0138">CF(0)</keyword>
<keyword evidence="3 13" id="KW-1003">Cell membrane</keyword>
<dbReference type="GO" id="GO:0046961">
    <property type="term" value="F:proton-transporting ATPase activity, rotational mechanism"/>
    <property type="evidence" value="ECO:0007669"/>
    <property type="project" value="TreeGrafter"/>
</dbReference>
<evidence type="ECO:0000256" key="11">
    <source>
        <dbReference type="ARBA" id="ARBA00025198"/>
    </source>
</evidence>
<dbReference type="NCBIfam" id="TIGR01144">
    <property type="entry name" value="ATP_synt_b"/>
    <property type="match status" value="1"/>
</dbReference>
<keyword evidence="5 13" id="KW-0812">Transmembrane</keyword>
<evidence type="ECO:0000256" key="4">
    <source>
        <dbReference type="ARBA" id="ARBA00022547"/>
    </source>
</evidence>
<reference evidence="16 17" key="1">
    <citation type="submission" date="2017-09" db="EMBL/GenBank/DDBJ databases">
        <title>Sequencing the genomes of two abundant thermophiles in Great Basin hot springs: Thermocrinis jamiesonii and novel Chloroflexi Thermoflexus hugenholtzii.</title>
        <authorList>
            <person name="Hedlund B."/>
        </authorList>
    </citation>
    <scope>NUCLEOTIDE SEQUENCE [LARGE SCALE GENOMIC DNA]</scope>
    <source>
        <strain evidence="16 17">G233</strain>
    </source>
</reference>
<evidence type="ECO:0000313" key="17">
    <source>
        <dbReference type="Proteomes" id="UP000223071"/>
    </source>
</evidence>
<evidence type="ECO:0000256" key="7">
    <source>
        <dbReference type="ARBA" id="ARBA00022989"/>
    </source>
</evidence>
<evidence type="ECO:0000256" key="8">
    <source>
        <dbReference type="ARBA" id="ARBA00023065"/>
    </source>
</evidence>
<dbReference type="GO" id="GO:0046933">
    <property type="term" value="F:proton-transporting ATP synthase activity, rotational mechanism"/>
    <property type="evidence" value="ECO:0007669"/>
    <property type="project" value="UniProtKB-UniRule"/>
</dbReference>
<evidence type="ECO:0000256" key="5">
    <source>
        <dbReference type="ARBA" id="ARBA00022692"/>
    </source>
</evidence>
<evidence type="ECO:0000256" key="9">
    <source>
        <dbReference type="ARBA" id="ARBA00023136"/>
    </source>
</evidence>
<keyword evidence="15" id="KW-0175">Coiled coil</keyword>
<evidence type="ECO:0000256" key="2">
    <source>
        <dbReference type="ARBA" id="ARBA00022448"/>
    </source>
</evidence>
<dbReference type="GO" id="GO:0005886">
    <property type="term" value="C:plasma membrane"/>
    <property type="evidence" value="ECO:0007669"/>
    <property type="project" value="UniProtKB-SubCell"/>
</dbReference>
<feature type="coiled-coil region" evidence="15">
    <location>
        <begin position="55"/>
        <end position="127"/>
    </location>
</feature>
<keyword evidence="10 13" id="KW-0066">ATP synthesis</keyword>
<organism evidence="16 17">
    <name type="scientific">Tepidiforma thermophila (strain KCTC 52669 / CGMCC 1.13589 / G233)</name>
    <dbReference type="NCBI Taxonomy" id="2761530"/>
    <lineage>
        <taxon>Bacteria</taxon>
        <taxon>Bacillati</taxon>
        <taxon>Chloroflexota</taxon>
        <taxon>Tepidiformia</taxon>
        <taxon>Tepidiformales</taxon>
        <taxon>Tepidiformaceae</taxon>
        <taxon>Tepidiforma</taxon>
    </lineage>
</organism>
<dbReference type="CDD" id="cd06503">
    <property type="entry name" value="ATP-synt_Fo_b"/>
    <property type="match status" value="1"/>
</dbReference>
<sequence>MGEAFSALGISVPLLVAQLVNFSILLVILRFTLYRPVLRMLDERKQRIAEGLNAAEIARREAASAQANIQAQLEAARKEGQEIVANAQAIATRIETEAKEQAAREREAALEKARNEIQLERDRAIAELRREFAAITVAAAEKVINQSLDPQAHQRVIEETLAESRFSGN</sequence>
<comment type="subcellular location">
    <subcellularLocation>
        <location evidence="13">Cell membrane</location>
        <topology evidence="13">Single-pass membrane protein</topology>
    </subcellularLocation>
    <subcellularLocation>
        <location evidence="12">Endomembrane system</location>
        <topology evidence="12">Single-pass membrane protein</topology>
    </subcellularLocation>
</comment>
<comment type="subunit">
    <text evidence="13">F-type ATPases have 2 components, F(1) - the catalytic core - and F(0) - the membrane proton channel. F(1) has five subunits: alpha(3), beta(3), gamma(1), delta(1), epsilon(1). F(0) has three main subunits: a(1), b(2) and c(10-14). The alpha and beta chains form an alternating ring which encloses part of the gamma chain. F(1) is attached to F(0) by a central stalk formed by the gamma and epsilon chains, while a peripheral stalk is formed by the delta and b chains.</text>
</comment>
<dbReference type="PANTHER" id="PTHR33445:SF1">
    <property type="entry name" value="ATP SYNTHASE SUBUNIT B"/>
    <property type="match status" value="1"/>
</dbReference>
<comment type="function">
    <text evidence="13">Component of the F(0) channel, it forms part of the peripheral stalk, linking F(1) to F(0).</text>
</comment>
<dbReference type="InterPro" id="IPR028987">
    <property type="entry name" value="ATP_synth_B-like_membr_sf"/>
</dbReference>
<keyword evidence="6 13" id="KW-0375">Hydrogen ion transport</keyword>
<dbReference type="EMBL" id="PDJQ01000001">
    <property type="protein sequence ID" value="PFG74399.1"/>
    <property type="molecule type" value="Genomic_DNA"/>
</dbReference>
<protein>
    <recommendedName>
        <fullName evidence="13">ATP synthase subunit b</fullName>
    </recommendedName>
    <alternativeName>
        <fullName evidence="13">ATP synthase F(0) sector subunit b</fullName>
    </alternativeName>
    <alternativeName>
        <fullName evidence="13">ATPase subunit I</fullName>
    </alternativeName>
    <alternativeName>
        <fullName evidence="13">F-type ATPase subunit b</fullName>
        <shortName evidence="13">F-ATPase subunit b</shortName>
    </alternativeName>
</protein>
<evidence type="ECO:0000256" key="1">
    <source>
        <dbReference type="ARBA" id="ARBA00005513"/>
    </source>
</evidence>
<gene>
    <name evidence="13" type="primary">atpF</name>
    <name evidence="16" type="ORF">A9A59_1623</name>
</gene>
<keyword evidence="7 13" id="KW-1133">Transmembrane helix</keyword>
<dbReference type="HAMAP" id="MF_01398">
    <property type="entry name" value="ATP_synth_b_bprime"/>
    <property type="match status" value="1"/>
</dbReference>
<feature type="transmembrane region" description="Helical" evidence="13">
    <location>
        <begin position="12"/>
        <end position="33"/>
    </location>
</feature>
<evidence type="ECO:0000256" key="10">
    <source>
        <dbReference type="ARBA" id="ARBA00023310"/>
    </source>
</evidence>
<dbReference type="InterPro" id="IPR002146">
    <property type="entry name" value="ATP_synth_b/b'su_bac/chlpt"/>
</dbReference>